<proteinExistence type="predicted"/>
<dbReference type="VEuPathDB" id="FungiDB:SDRG_11731"/>
<dbReference type="Proteomes" id="UP000030762">
    <property type="component" value="Unassembled WGS sequence"/>
</dbReference>
<keyword evidence="2" id="KW-1185">Reference proteome</keyword>
<dbReference type="EMBL" id="JH767174">
    <property type="protein sequence ID" value="EQC30678.1"/>
    <property type="molecule type" value="Genomic_DNA"/>
</dbReference>
<dbReference type="OrthoDB" id="66410at2759"/>
<organism evidence="1 2">
    <name type="scientific">Saprolegnia diclina (strain VS20)</name>
    <dbReference type="NCBI Taxonomy" id="1156394"/>
    <lineage>
        <taxon>Eukaryota</taxon>
        <taxon>Sar</taxon>
        <taxon>Stramenopiles</taxon>
        <taxon>Oomycota</taxon>
        <taxon>Saprolegniomycetes</taxon>
        <taxon>Saprolegniales</taxon>
        <taxon>Saprolegniaceae</taxon>
        <taxon>Saprolegnia</taxon>
    </lineage>
</organism>
<evidence type="ECO:0000313" key="2">
    <source>
        <dbReference type="Proteomes" id="UP000030762"/>
    </source>
</evidence>
<dbReference type="OMA" id="PAWTSVH"/>
<gene>
    <name evidence="1" type="ORF">SDRG_11731</name>
</gene>
<reference evidence="1 2" key="1">
    <citation type="submission" date="2012-04" db="EMBL/GenBank/DDBJ databases">
        <title>The Genome Sequence of Saprolegnia declina VS20.</title>
        <authorList>
            <consortium name="The Broad Institute Genome Sequencing Platform"/>
            <person name="Russ C."/>
            <person name="Nusbaum C."/>
            <person name="Tyler B."/>
            <person name="van West P."/>
            <person name="Dieguez-Uribeondo J."/>
            <person name="de Bruijn I."/>
            <person name="Tripathy S."/>
            <person name="Jiang R."/>
            <person name="Young S.K."/>
            <person name="Zeng Q."/>
            <person name="Gargeya S."/>
            <person name="Fitzgerald M."/>
            <person name="Haas B."/>
            <person name="Abouelleil A."/>
            <person name="Alvarado L."/>
            <person name="Arachchi H.M."/>
            <person name="Berlin A."/>
            <person name="Chapman S.B."/>
            <person name="Goldberg J."/>
            <person name="Griggs A."/>
            <person name="Gujja S."/>
            <person name="Hansen M."/>
            <person name="Howarth C."/>
            <person name="Imamovic A."/>
            <person name="Larimer J."/>
            <person name="McCowen C."/>
            <person name="Montmayeur A."/>
            <person name="Murphy C."/>
            <person name="Neiman D."/>
            <person name="Pearson M."/>
            <person name="Priest M."/>
            <person name="Roberts A."/>
            <person name="Saif S."/>
            <person name="Shea T."/>
            <person name="Sisk P."/>
            <person name="Sykes S."/>
            <person name="Wortman J."/>
            <person name="Nusbaum C."/>
            <person name="Birren B."/>
        </authorList>
    </citation>
    <scope>NUCLEOTIDE SEQUENCE [LARGE SCALE GENOMIC DNA]</scope>
    <source>
        <strain evidence="1 2">VS20</strain>
    </source>
</reference>
<name>T0REF2_SAPDV</name>
<sequence length="355" mass="38948">MGTLWSWPTPPGHAPPVEAATAPCTTGDLLLCRALVHNARMMLDLNPVLATGIATTTVSGIFATKKRTLPAWTSVHVLVRRDDSVHVLVCSHESIRLEPLADFIAAHSHSPLNRFAWRHLTGAVPPTDLETLHNLIDDLLPLLPLAWHDASAPSLPSSIRTVVQRMWSLLRQSVLAIAPAEEDMLRYAFRNHDGDCLGWLFVEDVAKLAPEIEAMGIFKAGTPWVDDLRAVLSHLPPEGSFVDGESLRFTASDLVVAAKRVPRQHISAEYDVTLYGSAAFAAAFYERGRLLFPEQLLPSGAPKPIVPSAFSQAWLASVAPRRLCQGEAPVRELSKDVFTWLVPNLWSDQVVLQPS</sequence>
<evidence type="ECO:0000313" key="1">
    <source>
        <dbReference type="EMBL" id="EQC30678.1"/>
    </source>
</evidence>
<dbReference type="RefSeq" id="XP_008616004.1">
    <property type="nucleotide sequence ID" value="XM_008617782.1"/>
</dbReference>
<dbReference type="AlphaFoldDB" id="T0REF2"/>
<protein>
    <submittedName>
        <fullName evidence="1">Uncharacterized protein</fullName>
    </submittedName>
</protein>
<accession>T0REF2</accession>
<dbReference type="InParanoid" id="T0REF2"/>
<dbReference type="GeneID" id="19952458"/>